<gene>
    <name evidence="2" type="ORF">M787_002260</name>
</gene>
<sequence>MRRYVCFSLCIFMFLSLGLGEAAMPTLDHSSRHFCLGITKHWLKNYKEIQEEQYTHFLHHVITAIKRPEIWNNPSHLLHILLQFEQFSEKSSLCHHLLVSIILNRITLLTTGTSS</sequence>
<dbReference type="KEGG" id="cgz:M787_002260"/>
<organism evidence="2 3">
    <name type="scientific">Chlamydia gallinacea 08-1274/3</name>
    <dbReference type="NCBI Taxonomy" id="1143323"/>
    <lineage>
        <taxon>Bacteria</taxon>
        <taxon>Pseudomonadati</taxon>
        <taxon>Chlamydiota</taxon>
        <taxon>Chlamydiia</taxon>
        <taxon>Chlamydiales</taxon>
        <taxon>Chlamydiaceae</taxon>
        <taxon>Chlamydia/Chlamydophila group</taxon>
        <taxon>Chlamydia</taxon>
    </lineage>
</organism>
<name>A0A173DYY8_9CHLA</name>
<accession>A0A173DYY8</accession>
<dbReference type="OrthoDB" id="18056at2"/>
<dbReference type="GeneID" id="81478127"/>
<dbReference type="STRING" id="1143323.M787_002260"/>
<dbReference type="AlphaFoldDB" id="A0A173DYY8"/>
<evidence type="ECO:0000313" key="3">
    <source>
        <dbReference type="Proteomes" id="UP000019147"/>
    </source>
</evidence>
<feature type="signal peptide" evidence="1">
    <location>
        <begin position="1"/>
        <end position="22"/>
    </location>
</feature>
<evidence type="ECO:0000256" key="1">
    <source>
        <dbReference type="SAM" id="SignalP"/>
    </source>
</evidence>
<dbReference type="EMBL" id="CP015840">
    <property type="protein sequence ID" value="ANG66140.1"/>
    <property type="molecule type" value="Genomic_DNA"/>
</dbReference>
<reference evidence="2 3" key="1">
    <citation type="journal article" date="2014" name="Syst. Appl. Microbiol.">
        <title>Evidence for the existence of two new members of the family Chlamydiaceae and proposal of Chlamydia avium sp. nov. and Chlamydia gallinacea sp. nov.</title>
        <authorList>
            <person name="Sachse K."/>
            <person name="Laroucau K."/>
            <person name="Riege K."/>
            <person name="Wehner S."/>
            <person name="Dilcher M."/>
            <person name="Creasy H.H."/>
            <person name="Weidmann M."/>
            <person name="Myers G."/>
            <person name="Vorimore F."/>
            <person name="Vicari N."/>
            <person name="Magnino S."/>
            <person name="Liebler-Tenorio E."/>
            <person name="Ruettger A."/>
            <person name="Bavoil P.M."/>
            <person name="Hufert F.T."/>
            <person name="Rossello-Mora R."/>
            <person name="Marz M."/>
        </authorList>
    </citation>
    <scope>NUCLEOTIDE SEQUENCE [LARGE SCALE GENOMIC DNA]</scope>
    <source>
        <strain evidence="2 3">08-1274/3</strain>
    </source>
</reference>
<evidence type="ECO:0000313" key="2">
    <source>
        <dbReference type="EMBL" id="ANG66140.1"/>
    </source>
</evidence>
<dbReference type="Proteomes" id="UP000019147">
    <property type="component" value="Chromosome"/>
</dbReference>
<evidence type="ECO:0008006" key="4">
    <source>
        <dbReference type="Google" id="ProtNLM"/>
    </source>
</evidence>
<feature type="chain" id="PRO_5008006241" description="Secreted protein" evidence="1">
    <location>
        <begin position="23"/>
        <end position="115"/>
    </location>
</feature>
<proteinExistence type="predicted"/>
<protein>
    <recommendedName>
        <fullName evidence="4">Secreted protein</fullName>
    </recommendedName>
</protein>
<keyword evidence="1" id="KW-0732">Signal</keyword>
<dbReference type="RefSeq" id="WP_021828840.1">
    <property type="nucleotide sequence ID" value="NZ_CP015840.1"/>
</dbReference>